<dbReference type="Proteomes" id="UP000092177">
    <property type="component" value="Chromosome 10"/>
</dbReference>
<name>A0A1B7XTJ5_COLHI</name>
<proteinExistence type="predicted"/>
<evidence type="ECO:0000313" key="1">
    <source>
        <dbReference type="EMBL" id="OBR03076.1"/>
    </source>
</evidence>
<dbReference type="RefSeq" id="XP_018151594.1">
    <property type="nucleotide sequence ID" value="XM_018309276.1"/>
</dbReference>
<comment type="caution">
    <text evidence="1">The sequence shown here is derived from an EMBL/GenBank/DDBJ whole genome shotgun (WGS) entry which is preliminary data.</text>
</comment>
<evidence type="ECO:0000313" key="2">
    <source>
        <dbReference type="Proteomes" id="UP000092177"/>
    </source>
</evidence>
<sequence length="344" mass="38527">MGFSTSESIGLNLRVIWIASRPILPHPLPRLESFSVRVTSICLSSDFRKSKVSVVDAIGELGRLIQNGDSTARKLLKSSTKICGFFIISEEIVAWMVKDIMVRHSAVQPQNILGLVFLESRQPLEGVRREIWSQIKPVNEGPLEEIDAEFEVNFTQPKRGSNLQPVTWALEKSCLAEVDDSRAIWLDLLRFSISPHTKKRRTTILSSGNAQGGRWAIQEDLATVEIRSRHPALELYWDRQSQSKYQRGLVQPANWASDEGSRPILPDPPLPVSIVEGYEKDPAIPRYWLQDLEDGLVECSTDRNIMPIQTNSLKRPQIDSPAHSPGDGTATISSDLINATLLMI</sequence>
<protein>
    <submittedName>
        <fullName evidence="1">Uncharacterized protein</fullName>
    </submittedName>
</protein>
<dbReference type="AlphaFoldDB" id="A0A1B7XTJ5"/>
<gene>
    <name evidence="1" type="ORF">CH63R_14302</name>
</gene>
<keyword evidence="2" id="KW-1185">Reference proteome</keyword>
<dbReference type="GeneID" id="28873383"/>
<dbReference type="VEuPathDB" id="FungiDB:CH63R_14302"/>
<organism evidence="1 2">
    <name type="scientific">Colletotrichum higginsianum (strain IMI 349063)</name>
    <name type="common">Crucifer anthracnose fungus</name>
    <dbReference type="NCBI Taxonomy" id="759273"/>
    <lineage>
        <taxon>Eukaryota</taxon>
        <taxon>Fungi</taxon>
        <taxon>Dikarya</taxon>
        <taxon>Ascomycota</taxon>
        <taxon>Pezizomycotina</taxon>
        <taxon>Sordariomycetes</taxon>
        <taxon>Hypocreomycetidae</taxon>
        <taxon>Glomerellales</taxon>
        <taxon>Glomerellaceae</taxon>
        <taxon>Colletotrichum</taxon>
        <taxon>Colletotrichum destructivum species complex</taxon>
    </lineage>
</organism>
<dbReference type="KEGG" id="chig:CH63R_14302"/>
<reference evidence="2" key="1">
    <citation type="journal article" date="2017" name="BMC Genomics">
        <title>Gapless genome assembly of Colletotrichum higginsianum reveals chromosome structure and association of transposable elements with secondary metabolite gene clusters.</title>
        <authorList>
            <person name="Dallery J.-F."/>
            <person name="Lapalu N."/>
            <person name="Zampounis A."/>
            <person name="Pigne S."/>
            <person name="Luyten I."/>
            <person name="Amselem J."/>
            <person name="Wittenberg A.H.J."/>
            <person name="Zhou S."/>
            <person name="de Queiroz M.V."/>
            <person name="Robin G.P."/>
            <person name="Auger A."/>
            <person name="Hainaut M."/>
            <person name="Henrissat B."/>
            <person name="Kim K.-T."/>
            <person name="Lee Y.-H."/>
            <person name="Lespinet O."/>
            <person name="Schwartz D.C."/>
            <person name="Thon M.R."/>
            <person name="O'Connell R.J."/>
        </authorList>
    </citation>
    <scope>NUCLEOTIDE SEQUENCE [LARGE SCALE GENOMIC DNA]</scope>
    <source>
        <strain evidence="2">IMI 349063</strain>
    </source>
</reference>
<accession>A0A1B7XTJ5</accession>
<dbReference type="EMBL" id="LTAN01000010">
    <property type="protein sequence ID" value="OBR03076.1"/>
    <property type="molecule type" value="Genomic_DNA"/>
</dbReference>